<dbReference type="InterPro" id="IPR009072">
    <property type="entry name" value="Histone-fold"/>
</dbReference>
<keyword evidence="8" id="KW-1185">Reference proteome</keyword>
<dbReference type="Pfam" id="PF15511">
    <property type="entry name" value="CENP-T_C"/>
    <property type="match status" value="1"/>
</dbReference>
<evidence type="ECO:0000256" key="3">
    <source>
        <dbReference type="ARBA" id="ARBA00022454"/>
    </source>
</evidence>
<keyword evidence="3" id="KW-0158">Chromosome</keyword>
<dbReference type="GO" id="GO:0003682">
    <property type="term" value="F:chromatin binding"/>
    <property type="evidence" value="ECO:0007669"/>
    <property type="project" value="TreeGrafter"/>
</dbReference>
<accession>A0A0D2F6P5</accession>
<reference evidence="7 8" key="1">
    <citation type="submission" date="2015-01" db="EMBL/GenBank/DDBJ databases">
        <title>The Genome Sequence of Capronia semiimmersa CBS27337.</title>
        <authorList>
            <consortium name="The Broad Institute Genomics Platform"/>
            <person name="Cuomo C."/>
            <person name="de Hoog S."/>
            <person name="Gorbushina A."/>
            <person name="Stielow B."/>
            <person name="Teixiera M."/>
            <person name="Abouelleil A."/>
            <person name="Chapman S.B."/>
            <person name="Priest M."/>
            <person name="Young S.K."/>
            <person name="Wortman J."/>
            <person name="Nusbaum C."/>
            <person name="Birren B."/>
        </authorList>
    </citation>
    <scope>NUCLEOTIDE SEQUENCE [LARGE SCALE GENOMIC DNA]</scope>
    <source>
        <strain evidence="7 8">CBS 27337</strain>
    </source>
</reference>
<dbReference type="GO" id="GO:0005694">
    <property type="term" value="C:chromosome"/>
    <property type="evidence" value="ECO:0007669"/>
    <property type="project" value="UniProtKB-SubCell"/>
</dbReference>
<dbReference type="PANTHER" id="PTHR22980">
    <property type="entry name" value="CORTISTATIN"/>
    <property type="match status" value="1"/>
</dbReference>
<dbReference type="AlphaFoldDB" id="A0A0D2F6P5"/>
<dbReference type="GO" id="GO:0046982">
    <property type="term" value="F:protein heterodimerization activity"/>
    <property type="evidence" value="ECO:0007669"/>
    <property type="project" value="InterPro"/>
</dbReference>
<dbReference type="Proteomes" id="UP000054266">
    <property type="component" value="Unassembled WGS sequence"/>
</dbReference>
<dbReference type="SUPFAM" id="SSF47113">
    <property type="entry name" value="Histone-fold"/>
    <property type="match status" value="1"/>
</dbReference>
<keyword evidence="4" id="KW-0539">Nucleus</keyword>
<feature type="region of interest" description="Disordered" evidence="5">
    <location>
        <begin position="1"/>
        <end position="208"/>
    </location>
</feature>
<dbReference type="GO" id="GO:0000712">
    <property type="term" value="P:resolution of meiotic recombination intermediates"/>
    <property type="evidence" value="ECO:0007669"/>
    <property type="project" value="TreeGrafter"/>
</dbReference>
<name>A0A0D2F6P5_9EURO</name>
<dbReference type="CDD" id="cd22920">
    <property type="entry name" value="HFD_CENP-T"/>
    <property type="match status" value="1"/>
</dbReference>
<evidence type="ECO:0000313" key="7">
    <source>
        <dbReference type="EMBL" id="KIW63613.1"/>
    </source>
</evidence>
<dbReference type="InterPro" id="IPR035425">
    <property type="entry name" value="CENP-T/H4_C"/>
</dbReference>
<gene>
    <name evidence="7" type="ORF">PV04_08599</name>
</gene>
<evidence type="ECO:0000256" key="5">
    <source>
        <dbReference type="SAM" id="MobiDB-lite"/>
    </source>
</evidence>
<feature type="compositionally biased region" description="Polar residues" evidence="5">
    <location>
        <begin position="7"/>
        <end position="18"/>
    </location>
</feature>
<feature type="compositionally biased region" description="Low complexity" evidence="5">
    <location>
        <begin position="268"/>
        <end position="278"/>
    </location>
</feature>
<protein>
    <recommendedName>
        <fullName evidence="6">CENP-T/Histone H4 histone fold domain-containing protein</fullName>
    </recommendedName>
</protein>
<evidence type="ECO:0000256" key="2">
    <source>
        <dbReference type="ARBA" id="ARBA00004286"/>
    </source>
</evidence>
<dbReference type="EMBL" id="KN846961">
    <property type="protein sequence ID" value="KIW63613.1"/>
    <property type="molecule type" value="Genomic_DNA"/>
</dbReference>
<dbReference type="PANTHER" id="PTHR22980:SF5">
    <property type="entry name" value="CENP-T_HISTONE H4 HISTONE FOLD DOMAIN-CONTAINING PROTEIN"/>
    <property type="match status" value="1"/>
</dbReference>
<evidence type="ECO:0000256" key="4">
    <source>
        <dbReference type="ARBA" id="ARBA00023242"/>
    </source>
</evidence>
<dbReference type="HOGENOM" id="CLU_497851_0_0_1"/>
<feature type="region of interest" description="Disordered" evidence="5">
    <location>
        <begin position="301"/>
        <end position="385"/>
    </location>
</feature>
<sequence length="495" mass="54815">MSSRKRPLTESQPSQTPTRYAPSTPHAIRAFQQRSGAKTRSVRNRRAYSDTVRPDSARGILRQLAKLTAPATNKVAPTPVTVKGKENRPPDEDEGERLGKRPRLTLDIDDSLESIDAPDVGSEEDSELPLAPTPSILPDEDDQHSEIEEDAPTFTLKSIDYAGNTGSPDTDRPLLRRSYPASDPVIYPGEEESTFLSERGRRAPTLEPTEALSHYDFGTVNIEEAARGEQPKSPEKTHLGLAEIDKSYIPVEDGGNETEALQHLQNFPSSPSSGPLHESSMEIPTFDDTNFQLPLPELEATSKQTRADPAAKVTEASFLQHDPDQVGDGGKSDDGHDEEHEVDQEADRDEEPDSVASAEAQHLQAQVDKPASTTRRSKMKLTRHGEMVPSLPSNLIKRVAVEAQERLGNRRPKLGKDHMKALEQATEWFFEQIGEDLEAYSNHARRKKRIDQSDVLLLMRRQRILQGKGELLKAAVEFLPEEVVGDLDLGTTSEA</sequence>
<evidence type="ECO:0000256" key="1">
    <source>
        <dbReference type="ARBA" id="ARBA00004123"/>
    </source>
</evidence>
<dbReference type="GO" id="GO:0031297">
    <property type="term" value="P:replication fork processing"/>
    <property type="evidence" value="ECO:0007669"/>
    <property type="project" value="TreeGrafter"/>
</dbReference>
<feature type="compositionally biased region" description="Acidic residues" evidence="5">
    <location>
        <begin position="138"/>
        <end position="151"/>
    </location>
</feature>
<feature type="region of interest" description="Disordered" evidence="5">
    <location>
        <begin position="265"/>
        <end position="289"/>
    </location>
</feature>
<organism evidence="7 8">
    <name type="scientific">Phialophora macrospora</name>
    <dbReference type="NCBI Taxonomy" id="1851006"/>
    <lineage>
        <taxon>Eukaryota</taxon>
        <taxon>Fungi</taxon>
        <taxon>Dikarya</taxon>
        <taxon>Ascomycota</taxon>
        <taxon>Pezizomycotina</taxon>
        <taxon>Eurotiomycetes</taxon>
        <taxon>Chaetothyriomycetidae</taxon>
        <taxon>Chaetothyriales</taxon>
        <taxon>Herpotrichiellaceae</taxon>
        <taxon>Phialophora</taxon>
    </lineage>
</organism>
<dbReference type="STRING" id="5601.A0A0D2F6P5"/>
<comment type="subcellular location">
    <subcellularLocation>
        <location evidence="2">Chromosome</location>
    </subcellularLocation>
    <subcellularLocation>
        <location evidence="1">Nucleus</location>
    </subcellularLocation>
</comment>
<evidence type="ECO:0000259" key="6">
    <source>
        <dbReference type="Pfam" id="PF15511"/>
    </source>
</evidence>
<proteinExistence type="predicted"/>
<dbReference type="GO" id="GO:0071821">
    <property type="term" value="C:FANCM-MHF complex"/>
    <property type="evidence" value="ECO:0007669"/>
    <property type="project" value="TreeGrafter"/>
</dbReference>
<feature type="domain" description="CENP-T/Histone H4 histone fold" evidence="6">
    <location>
        <begin position="384"/>
        <end position="489"/>
    </location>
</feature>
<evidence type="ECO:0000313" key="8">
    <source>
        <dbReference type="Proteomes" id="UP000054266"/>
    </source>
</evidence>
<feature type="compositionally biased region" description="Basic and acidic residues" evidence="5">
    <location>
        <begin position="330"/>
        <end position="345"/>
    </location>
</feature>
<dbReference type="Gene3D" id="1.10.20.10">
    <property type="entry name" value="Histone, subunit A"/>
    <property type="match status" value="1"/>
</dbReference>